<feature type="region of interest" description="Disordered" evidence="1">
    <location>
        <begin position="129"/>
        <end position="151"/>
    </location>
</feature>
<accession>A0A8H7DQK2</accession>
<dbReference type="GeneID" id="59378230"/>
<sequence length="473" mass="52046">MAQRSVRNRPMVDGVTPMKDERSIVPTKRKEEREASPLASKTRATKKQKGPESAGGDTSDPRPVTPDQQPMFSGQGGNDATSSSEPSASTSKVGMGKDHGQSQIGGNEEGDDDGDYLSVWAIARGLKEEDDFDGGADDGVDVSKSTSSLYPPSSIKLPTECEVFNEEEQAESLRDIYKTLPNLSVRAFMSWSEKKEDSKRMRYDEWYELCPFMNGRKSWSAMEFVAYHRLFHLARCDPRGFAARMIPVSGRSRVMTFNDSDIGIVSVVPIRVSECCLKTPGNLGKKYVRGFMHTQDEERFISVVCMVFGEDSMHCNMKGDEFTFETWGEGRKGNDSLPNSPYRGGRVAGSSPSKAVVSSTQSRAVLTGSSGITGGYIKTTLSASDEVRIFDGRNKKINWSSDLVKIHEILPQFEGEMMADSFAVVAHTTTAYAKKDKEGVVIGQAVSLNVQWAMLLGSPDQKRPRKKNVGTSK</sequence>
<feature type="region of interest" description="Disordered" evidence="1">
    <location>
        <begin position="328"/>
        <end position="353"/>
    </location>
</feature>
<name>A0A8H7DQK2_PLEOS</name>
<dbReference type="Proteomes" id="UP000623687">
    <property type="component" value="Unassembled WGS sequence"/>
</dbReference>
<comment type="caution">
    <text evidence="2">The sequence shown here is derived from an EMBL/GenBank/DDBJ whole genome shotgun (WGS) entry which is preliminary data.</text>
</comment>
<proteinExistence type="predicted"/>
<reference evidence="2" key="1">
    <citation type="submission" date="2019-07" db="EMBL/GenBank/DDBJ databases">
        <authorList>
            <person name="Palmer J.M."/>
        </authorList>
    </citation>
    <scope>NUCLEOTIDE SEQUENCE</scope>
    <source>
        <strain evidence="2">PC9</strain>
    </source>
</reference>
<feature type="compositionally biased region" description="Acidic residues" evidence="1">
    <location>
        <begin position="129"/>
        <end position="140"/>
    </location>
</feature>
<feature type="compositionally biased region" description="Low complexity" evidence="1">
    <location>
        <begin position="80"/>
        <end position="91"/>
    </location>
</feature>
<evidence type="ECO:0000313" key="2">
    <source>
        <dbReference type="EMBL" id="KAF7426047.1"/>
    </source>
</evidence>
<keyword evidence="3" id="KW-1185">Reference proteome</keyword>
<dbReference type="AlphaFoldDB" id="A0A8H7DQK2"/>
<dbReference type="OrthoDB" id="3067694at2759"/>
<organism evidence="2 3">
    <name type="scientific">Pleurotus ostreatus</name>
    <name type="common">Oyster mushroom</name>
    <name type="synonym">White-rot fungus</name>
    <dbReference type="NCBI Taxonomy" id="5322"/>
    <lineage>
        <taxon>Eukaryota</taxon>
        <taxon>Fungi</taxon>
        <taxon>Dikarya</taxon>
        <taxon>Basidiomycota</taxon>
        <taxon>Agaricomycotina</taxon>
        <taxon>Agaricomycetes</taxon>
        <taxon>Agaricomycetidae</taxon>
        <taxon>Agaricales</taxon>
        <taxon>Pleurotineae</taxon>
        <taxon>Pleurotaceae</taxon>
        <taxon>Pleurotus</taxon>
    </lineage>
</organism>
<feature type="region of interest" description="Disordered" evidence="1">
    <location>
        <begin position="1"/>
        <end position="115"/>
    </location>
</feature>
<gene>
    <name evidence="2" type="ORF">PC9H_008412</name>
</gene>
<dbReference type="EMBL" id="JACETU010000006">
    <property type="protein sequence ID" value="KAF7426047.1"/>
    <property type="molecule type" value="Genomic_DNA"/>
</dbReference>
<dbReference type="VEuPathDB" id="FungiDB:PC9H_008412"/>
<feature type="compositionally biased region" description="Basic and acidic residues" evidence="1">
    <location>
        <begin position="18"/>
        <end position="35"/>
    </location>
</feature>
<dbReference type="RefSeq" id="XP_036629351.1">
    <property type="nucleotide sequence ID" value="XM_036777923.1"/>
</dbReference>
<feature type="compositionally biased region" description="Low complexity" evidence="1">
    <location>
        <begin position="142"/>
        <end position="151"/>
    </location>
</feature>
<evidence type="ECO:0000256" key="1">
    <source>
        <dbReference type="SAM" id="MobiDB-lite"/>
    </source>
</evidence>
<evidence type="ECO:0000313" key="3">
    <source>
        <dbReference type="Proteomes" id="UP000623687"/>
    </source>
</evidence>
<protein>
    <submittedName>
        <fullName evidence="2">Uncharacterized protein</fullName>
    </submittedName>
</protein>